<dbReference type="RefSeq" id="WP_148595449.1">
    <property type="nucleotide sequence ID" value="NZ_CP042997.1"/>
</dbReference>
<dbReference type="EMBL" id="CP042997">
    <property type="protein sequence ID" value="QEH35675.1"/>
    <property type="molecule type" value="Genomic_DNA"/>
</dbReference>
<proteinExistence type="predicted"/>
<dbReference type="AlphaFoldDB" id="A0A5B9W6C1"/>
<reference evidence="2 3" key="1">
    <citation type="submission" date="2019-08" db="EMBL/GenBank/DDBJ databases">
        <title>Deep-cultivation of Planctomycetes and their phenomic and genomic characterization uncovers novel biology.</title>
        <authorList>
            <person name="Wiegand S."/>
            <person name="Jogler M."/>
            <person name="Boedeker C."/>
            <person name="Pinto D."/>
            <person name="Vollmers J."/>
            <person name="Rivas-Marin E."/>
            <person name="Kohn T."/>
            <person name="Peeters S.H."/>
            <person name="Heuer A."/>
            <person name="Rast P."/>
            <person name="Oberbeckmann S."/>
            <person name="Bunk B."/>
            <person name="Jeske O."/>
            <person name="Meyerdierks A."/>
            <person name="Storesund J.E."/>
            <person name="Kallscheuer N."/>
            <person name="Luecker S."/>
            <person name="Lage O.M."/>
            <person name="Pohl T."/>
            <person name="Merkel B.J."/>
            <person name="Hornburger P."/>
            <person name="Mueller R.-W."/>
            <person name="Bruemmer F."/>
            <person name="Labrenz M."/>
            <person name="Spormann A.M."/>
            <person name="Op den Camp H."/>
            <person name="Overmann J."/>
            <person name="Amann R."/>
            <person name="Jetten M.S.M."/>
            <person name="Mascher T."/>
            <person name="Medema M.H."/>
            <person name="Devos D.P."/>
            <person name="Kaster A.-K."/>
            <person name="Ovreas L."/>
            <person name="Rohde M."/>
            <person name="Galperin M.Y."/>
            <person name="Jogler C."/>
        </authorList>
    </citation>
    <scope>NUCLEOTIDE SEQUENCE [LARGE SCALE GENOMIC DNA]</scope>
    <source>
        <strain evidence="2 3">OJF2</strain>
    </source>
</reference>
<evidence type="ECO:0000313" key="2">
    <source>
        <dbReference type="EMBL" id="QEH35675.1"/>
    </source>
</evidence>
<organism evidence="2 3">
    <name type="scientific">Aquisphaera giovannonii</name>
    <dbReference type="NCBI Taxonomy" id="406548"/>
    <lineage>
        <taxon>Bacteria</taxon>
        <taxon>Pseudomonadati</taxon>
        <taxon>Planctomycetota</taxon>
        <taxon>Planctomycetia</taxon>
        <taxon>Isosphaerales</taxon>
        <taxon>Isosphaeraceae</taxon>
        <taxon>Aquisphaera</taxon>
    </lineage>
</organism>
<feature type="region of interest" description="Disordered" evidence="1">
    <location>
        <begin position="1"/>
        <end position="20"/>
    </location>
</feature>
<name>A0A5B9W6C1_9BACT</name>
<evidence type="ECO:0000313" key="3">
    <source>
        <dbReference type="Proteomes" id="UP000324233"/>
    </source>
</evidence>
<protein>
    <submittedName>
        <fullName evidence="2">Uncharacterized protein</fullName>
    </submittedName>
</protein>
<evidence type="ECO:0000256" key="1">
    <source>
        <dbReference type="SAM" id="MobiDB-lite"/>
    </source>
</evidence>
<gene>
    <name evidence="2" type="ORF">OJF2_42300</name>
</gene>
<sequence>MGESGSKVRKDRRFRPGVAGGQGLEPRVLLTAAGAAAARRQALVQARATARLTPTAKIAAEFNSFLKDFAAVQAAYVRSINEQSSSTVTVSANLTQPYSSGSSTMTVDDATVFGPQGTFSTPVVATASINGVSTGNQYTITGVSGSNTLILDVTNSTQASLPAGATLSAGVQSTTAESAGAIFPSFIINRTNLMATNLVQYFNNLPGKLPYFNAPPHTPNNRGAIQSFVYSSVTGFTTNGLTQPTGNYAASLQGSLLSIALPTTAGADLTIYKAAVASAVQQSYQQMLNGVKQVYAGRLKINIPASNNRFGADASGSVPSDYLGSGGSGGSGGTGSGGTTG</sequence>
<accession>A0A5B9W6C1</accession>
<keyword evidence="3" id="KW-1185">Reference proteome</keyword>
<dbReference type="KEGG" id="agv:OJF2_42300"/>
<dbReference type="OrthoDB" id="9831729at2"/>
<dbReference type="Proteomes" id="UP000324233">
    <property type="component" value="Chromosome"/>
</dbReference>